<evidence type="ECO:0000256" key="1">
    <source>
        <dbReference type="SAM" id="MobiDB-lite"/>
    </source>
</evidence>
<protein>
    <submittedName>
        <fullName evidence="3">Uncharacterized protein</fullName>
    </submittedName>
</protein>
<keyword evidence="2" id="KW-1133">Transmembrane helix</keyword>
<proteinExistence type="predicted"/>
<dbReference type="Proteomes" id="UP000030645">
    <property type="component" value="Unassembled WGS sequence"/>
</dbReference>
<keyword evidence="2" id="KW-0472">Membrane</keyword>
<name>W9S6K7_9ROSA</name>
<evidence type="ECO:0000256" key="2">
    <source>
        <dbReference type="SAM" id="Phobius"/>
    </source>
</evidence>
<evidence type="ECO:0000313" key="4">
    <source>
        <dbReference type="Proteomes" id="UP000030645"/>
    </source>
</evidence>
<sequence>MAGISSEELQGDIPRERRPRIQPQDRVSSTAASGNMVGYQELQMGLTREPPLMRVQLQAGRVSSTEISGHMVHTEAATNDSISRLDRCIIAVVFCIIAVIVGFGLVVLGICDIVLSQLRRQCNGVKSHGTHVAVMNSLYLYAFISTLLFS</sequence>
<dbReference type="EMBL" id="KE345753">
    <property type="protein sequence ID" value="EXC13636.1"/>
    <property type="molecule type" value="Genomic_DNA"/>
</dbReference>
<feature type="transmembrane region" description="Helical" evidence="2">
    <location>
        <begin position="88"/>
        <end position="110"/>
    </location>
</feature>
<keyword evidence="4" id="KW-1185">Reference proteome</keyword>
<feature type="region of interest" description="Disordered" evidence="1">
    <location>
        <begin position="1"/>
        <end position="31"/>
    </location>
</feature>
<evidence type="ECO:0000313" key="3">
    <source>
        <dbReference type="EMBL" id="EXC13636.1"/>
    </source>
</evidence>
<reference evidence="4" key="1">
    <citation type="submission" date="2013-01" db="EMBL/GenBank/DDBJ databases">
        <title>Draft Genome Sequence of a Mulberry Tree, Morus notabilis C.K. Schneid.</title>
        <authorList>
            <person name="He N."/>
            <person name="Zhao S."/>
        </authorList>
    </citation>
    <scope>NUCLEOTIDE SEQUENCE</scope>
</reference>
<gene>
    <name evidence="3" type="ORF">L484_019594</name>
</gene>
<organism evidence="3 4">
    <name type="scientific">Morus notabilis</name>
    <dbReference type="NCBI Taxonomy" id="981085"/>
    <lineage>
        <taxon>Eukaryota</taxon>
        <taxon>Viridiplantae</taxon>
        <taxon>Streptophyta</taxon>
        <taxon>Embryophyta</taxon>
        <taxon>Tracheophyta</taxon>
        <taxon>Spermatophyta</taxon>
        <taxon>Magnoliopsida</taxon>
        <taxon>eudicotyledons</taxon>
        <taxon>Gunneridae</taxon>
        <taxon>Pentapetalae</taxon>
        <taxon>rosids</taxon>
        <taxon>fabids</taxon>
        <taxon>Rosales</taxon>
        <taxon>Moraceae</taxon>
        <taxon>Moreae</taxon>
        <taxon>Morus</taxon>
    </lineage>
</organism>
<feature type="transmembrane region" description="Helical" evidence="2">
    <location>
        <begin position="130"/>
        <end position="149"/>
    </location>
</feature>
<dbReference type="AlphaFoldDB" id="W9S6K7"/>
<keyword evidence="2" id="KW-0812">Transmembrane</keyword>
<accession>W9S6K7</accession>